<gene>
    <name evidence="4" type="ORF">C4532_11600</name>
</gene>
<dbReference type="AlphaFoldDB" id="A0A419EWL2"/>
<feature type="domain" description="Response regulatory" evidence="3">
    <location>
        <begin position="20"/>
        <end position="134"/>
    </location>
</feature>
<evidence type="ECO:0000313" key="5">
    <source>
        <dbReference type="Proteomes" id="UP000285961"/>
    </source>
</evidence>
<organism evidence="4 5">
    <name type="scientific">Candidatus Abyssobacteria bacterium SURF_17</name>
    <dbReference type="NCBI Taxonomy" id="2093361"/>
    <lineage>
        <taxon>Bacteria</taxon>
        <taxon>Pseudomonadati</taxon>
        <taxon>Candidatus Hydrogenedentota</taxon>
        <taxon>Candidatus Abyssobacteria</taxon>
    </lineage>
</organism>
<comment type="caution">
    <text evidence="4">The sequence shown here is derived from an EMBL/GenBank/DDBJ whole genome shotgun (WGS) entry which is preliminary data.</text>
</comment>
<dbReference type="Proteomes" id="UP000285961">
    <property type="component" value="Unassembled WGS sequence"/>
</dbReference>
<evidence type="ECO:0000256" key="1">
    <source>
        <dbReference type="ARBA" id="ARBA00022553"/>
    </source>
</evidence>
<dbReference type="PANTHER" id="PTHR44591:SF3">
    <property type="entry name" value="RESPONSE REGULATORY DOMAIN-CONTAINING PROTEIN"/>
    <property type="match status" value="1"/>
</dbReference>
<dbReference type="EMBL" id="QZKI01000086">
    <property type="protein sequence ID" value="RJP69075.1"/>
    <property type="molecule type" value="Genomic_DNA"/>
</dbReference>
<dbReference type="GO" id="GO:0000160">
    <property type="term" value="P:phosphorelay signal transduction system"/>
    <property type="evidence" value="ECO:0007669"/>
    <property type="project" value="InterPro"/>
</dbReference>
<dbReference type="InterPro" id="IPR001789">
    <property type="entry name" value="Sig_transdc_resp-reg_receiver"/>
</dbReference>
<dbReference type="Pfam" id="PF00072">
    <property type="entry name" value="Response_reg"/>
    <property type="match status" value="1"/>
</dbReference>
<protein>
    <submittedName>
        <fullName evidence="4">Response regulator</fullName>
    </submittedName>
</protein>
<dbReference type="PANTHER" id="PTHR44591">
    <property type="entry name" value="STRESS RESPONSE REGULATOR PROTEIN 1"/>
    <property type="match status" value="1"/>
</dbReference>
<dbReference type="PROSITE" id="PS50110">
    <property type="entry name" value="RESPONSE_REGULATORY"/>
    <property type="match status" value="1"/>
</dbReference>
<proteinExistence type="predicted"/>
<keyword evidence="1 2" id="KW-0597">Phosphoprotein</keyword>
<dbReference type="InterPro" id="IPR050595">
    <property type="entry name" value="Bact_response_regulator"/>
</dbReference>
<accession>A0A419EWL2</accession>
<dbReference type="Gene3D" id="3.40.50.2300">
    <property type="match status" value="1"/>
</dbReference>
<name>A0A419EWL2_9BACT</name>
<dbReference type="SMART" id="SM00448">
    <property type="entry name" value="REC"/>
    <property type="match status" value="1"/>
</dbReference>
<dbReference type="CDD" id="cd00156">
    <property type="entry name" value="REC"/>
    <property type="match status" value="1"/>
</dbReference>
<dbReference type="InterPro" id="IPR011006">
    <property type="entry name" value="CheY-like_superfamily"/>
</dbReference>
<evidence type="ECO:0000259" key="3">
    <source>
        <dbReference type="PROSITE" id="PS50110"/>
    </source>
</evidence>
<evidence type="ECO:0000313" key="4">
    <source>
        <dbReference type="EMBL" id="RJP69075.1"/>
    </source>
</evidence>
<sequence>MDRTTEFGLKGATEMRQKNCVLLVDDDREFCSAMKKLLEKAGCEVAVTGDGYEALRVLSDSAFDLIIADLRMPKLGGVEFMEEINRREIDTPVIFVTGYGEVESYMTLMNMGAFDYITKPFSGKELLRIVRRAMEAPDGVHMGQPP</sequence>
<evidence type="ECO:0000256" key="2">
    <source>
        <dbReference type="PROSITE-ProRule" id="PRU00169"/>
    </source>
</evidence>
<dbReference type="SUPFAM" id="SSF52172">
    <property type="entry name" value="CheY-like"/>
    <property type="match status" value="1"/>
</dbReference>
<reference evidence="4 5" key="1">
    <citation type="journal article" date="2017" name="ISME J.">
        <title>Energy and carbon metabolisms in a deep terrestrial subsurface fluid microbial community.</title>
        <authorList>
            <person name="Momper L."/>
            <person name="Jungbluth S.P."/>
            <person name="Lee M.D."/>
            <person name="Amend J.P."/>
        </authorList>
    </citation>
    <scope>NUCLEOTIDE SEQUENCE [LARGE SCALE GENOMIC DNA]</scope>
    <source>
        <strain evidence="4">SURF_17</strain>
    </source>
</reference>
<feature type="modified residue" description="4-aspartylphosphate" evidence="2">
    <location>
        <position position="69"/>
    </location>
</feature>